<feature type="transmembrane region" description="Helical" evidence="1">
    <location>
        <begin position="377"/>
        <end position="398"/>
    </location>
</feature>
<feature type="transmembrane region" description="Helical" evidence="1">
    <location>
        <begin position="338"/>
        <end position="357"/>
    </location>
</feature>
<evidence type="ECO:0008006" key="3">
    <source>
        <dbReference type="Google" id="ProtNLM"/>
    </source>
</evidence>
<feature type="transmembrane region" description="Helical" evidence="1">
    <location>
        <begin position="84"/>
        <end position="104"/>
    </location>
</feature>
<keyword evidence="1" id="KW-0472">Membrane</keyword>
<feature type="transmembrane region" description="Helical" evidence="1">
    <location>
        <begin position="160"/>
        <end position="180"/>
    </location>
</feature>
<evidence type="ECO:0000256" key="1">
    <source>
        <dbReference type="SAM" id="Phobius"/>
    </source>
</evidence>
<keyword evidence="1" id="KW-1133">Transmembrane helix</keyword>
<feature type="transmembrane region" description="Helical" evidence="1">
    <location>
        <begin position="206"/>
        <end position="226"/>
    </location>
</feature>
<reference evidence="2" key="1">
    <citation type="journal article" date="2020" name="mSystems">
        <title>Genome- and Community-Level Interaction Insights into Carbon Utilization and Element Cycling Functions of Hydrothermarchaeota in Hydrothermal Sediment.</title>
        <authorList>
            <person name="Zhou Z."/>
            <person name="Liu Y."/>
            <person name="Xu W."/>
            <person name="Pan J."/>
            <person name="Luo Z.H."/>
            <person name="Li M."/>
        </authorList>
    </citation>
    <scope>NUCLEOTIDE SEQUENCE [LARGE SCALE GENOMIC DNA]</scope>
    <source>
        <strain evidence="2">SpSt-488</strain>
    </source>
</reference>
<gene>
    <name evidence="2" type="ORF">ENS41_00755</name>
</gene>
<dbReference type="AlphaFoldDB" id="A0A7C4C9Z7"/>
<dbReference type="EMBL" id="DSUT01000013">
    <property type="protein sequence ID" value="HGK27471.1"/>
    <property type="molecule type" value="Genomic_DNA"/>
</dbReference>
<feature type="transmembrane region" description="Helical" evidence="1">
    <location>
        <begin position="116"/>
        <end position="140"/>
    </location>
</feature>
<evidence type="ECO:0000313" key="2">
    <source>
        <dbReference type="EMBL" id="HGK27471.1"/>
    </source>
</evidence>
<feature type="transmembrane region" description="Helical" evidence="1">
    <location>
        <begin position="238"/>
        <end position="259"/>
    </location>
</feature>
<feature type="transmembrane region" description="Helical" evidence="1">
    <location>
        <begin position="271"/>
        <end position="288"/>
    </location>
</feature>
<protein>
    <recommendedName>
        <fullName evidence="3">Glycosyltransferase RgtA/B/C/D-like domain-containing protein</fullName>
    </recommendedName>
</protein>
<comment type="caution">
    <text evidence="2">The sequence shown here is derived from an EMBL/GenBank/DDBJ whole genome shotgun (WGS) entry which is preliminary data.</text>
</comment>
<feature type="transmembrane region" description="Helical" evidence="1">
    <location>
        <begin position="308"/>
        <end position="326"/>
    </location>
</feature>
<accession>A0A7C4C9Z7</accession>
<sequence>MPRTVRRLLLAGVAVVLLFPPVFSLLVLRRPVWDEALYHLPALARFGPGLPGLDLLRSYESAVGPLFYVLFANLTRLFGSHLTFLRLLVFLGAVVAALLFHRLFAAARRETGSPDAAVLPALLLLVSYPYFFTLSGLFMSEPPALALSLAALLGYLNWRRTPSLALLALTLCSATAAIYIRQFSLFLPATFVAGELAAPSGRRWRWLLMLLPAVAFLPLAMLWRGLVPPGLQFRHYPGLALGNVGSILCWTGFVCLPWVVTACLRLRRFSLWLLLALVAVPVVLLSPLPGPGVVRALLAALPGLLGRALAVLLALAGALALVLICFRLTAAAATVRTAALAAVFLLLILALGGPTLYERHFLPAIPLLLLAFAESIRLVPALVWSLAIQLPLAVVQVFRLSGR</sequence>
<name>A0A7C4C9Z7_UNCW3</name>
<keyword evidence="1" id="KW-0812">Transmembrane</keyword>
<proteinExistence type="predicted"/>
<organism evidence="2">
    <name type="scientific">candidate division WOR-3 bacterium</name>
    <dbReference type="NCBI Taxonomy" id="2052148"/>
    <lineage>
        <taxon>Bacteria</taxon>
        <taxon>Bacteria division WOR-3</taxon>
    </lineage>
</organism>